<sequence length="335" mass="37841">MSATLLPPLFFGPVTPYPSWQWVGADVASALSKYFSVGYFEALDEVPDGAVVFWVKNPGGADIAEQVQQRTLTLLFFPVDCFLNEHHIREHASFIDAARLICLHTSSLAPFFKRSNVAYVDHYRKYGVTPQQRMPEDFFLWVGGYQYAPYVIRELLHMERPLGKVVLLTNRKCEAARDAALENATKIGFRDFDRWCHQGDTTTIEWTESAQRNAMLTCKAAFDVKYMGCFNQFHKPPTKIQKYICSQIPCAVNRGVAYLDSLYYDVPALEELFGVAYDGAYLKKLAALAERLSQELSLCRVSQRYIQLASQALLATPVPCIEAEHQGDQILSVAP</sequence>
<gene>
    <name evidence="1" type="ORF">J2X16_004863</name>
</gene>
<dbReference type="EMBL" id="JAVDXQ010000009">
    <property type="protein sequence ID" value="MDR7299493.1"/>
    <property type="molecule type" value="Genomic_DNA"/>
</dbReference>
<dbReference type="RefSeq" id="WP_310349223.1">
    <property type="nucleotide sequence ID" value="NZ_JAVDXQ010000009.1"/>
</dbReference>
<evidence type="ECO:0000313" key="1">
    <source>
        <dbReference type="EMBL" id="MDR7299493.1"/>
    </source>
</evidence>
<reference evidence="1 2" key="1">
    <citation type="submission" date="2023-07" db="EMBL/GenBank/DDBJ databases">
        <title>Sorghum-associated microbial communities from plants grown in Nebraska, USA.</title>
        <authorList>
            <person name="Schachtman D."/>
        </authorList>
    </citation>
    <scope>NUCLEOTIDE SEQUENCE [LARGE SCALE GENOMIC DNA]</scope>
    <source>
        <strain evidence="1 2">BE310</strain>
    </source>
</reference>
<name>A0ABU1ZFU0_9BURK</name>
<organism evidence="1 2">
    <name type="scientific">Pelomonas aquatica</name>
    <dbReference type="NCBI Taxonomy" id="431058"/>
    <lineage>
        <taxon>Bacteria</taxon>
        <taxon>Pseudomonadati</taxon>
        <taxon>Pseudomonadota</taxon>
        <taxon>Betaproteobacteria</taxon>
        <taxon>Burkholderiales</taxon>
        <taxon>Sphaerotilaceae</taxon>
        <taxon>Roseateles</taxon>
    </lineage>
</organism>
<comment type="caution">
    <text evidence="1">The sequence shown here is derived from an EMBL/GenBank/DDBJ whole genome shotgun (WGS) entry which is preliminary data.</text>
</comment>
<dbReference type="Proteomes" id="UP001180536">
    <property type="component" value="Unassembled WGS sequence"/>
</dbReference>
<evidence type="ECO:0000313" key="2">
    <source>
        <dbReference type="Proteomes" id="UP001180536"/>
    </source>
</evidence>
<evidence type="ECO:0008006" key="3">
    <source>
        <dbReference type="Google" id="ProtNLM"/>
    </source>
</evidence>
<protein>
    <recommendedName>
        <fullName evidence="3">Glycosyltransferase family 1 protein</fullName>
    </recommendedName>
</protein>
<keyword evidence="2" id="KW-1185">Reference proteome</keyword>
<proteinExistence type="predicted"/>
<accession>A0ABU1ZFU0</accession>